<evidence type="ECO:0000256" key="1">
    <source>
        <dbReference type="SAM" id="MobiDB-lite"/>
    </source>
</evidence>
<dbReference type="InterPro" id="IPR000717">
    <property type="entry name" value="PCI_dom"/>
</dbReference>
<keyword evidence="3" id="KW-0647">Proteasome</keyword>
<evidence type="ECO:0000313" key="4">
    <source>
        <dbReference type="Proteomes" id="UP000030763"/>
    </source>
</evidence>
<dbReference type="OrthoDB" id="1418352at2759"/>
<name>U6LZ28_EIMMA</name>
<proteinExistence type="predicted"/>
<dbReference type="InterPro" id="IPR036390">
    <property type="entry name" value="WH_DNA-bd_sf"/>
</dbReference>
<evidence type="ECO:0000313" key="3">
    <source>
        <dbReference type="EMBL" id="CDJ57011.1"/>
    </source>
</evidence>
<evidence type="ECO:0000259" key="2">
    <source>
        <dbReference type="SMART" id="SM00088"/>
    </source>
</evidence>
<keyword evidence="4" id="KW-1185">Reference proteome</keyword>
<dbReference type="GeneID" id="25336791"/>
<feature type="domain" description="PCI" evidence="2">
    <location>
        <begin position="410"/>
        <end position="493"/>
    </location>
</feature>
<dbReference type="PANTHER" id="PTHR10678">
    <property type="entry name" value="26S PROTEASOME NON-ATPASE REGULATORY SUBUNIT 11/COP9 SIGNALOSOME COMPLEX SUBUNIT 2"/>
    <property type="match status" value="1"/>
</dbReference>
<dbReference type="InterPro" id="IPR050871">
    <property type="entry name" value="26S_Proteasome/COP9_Components"/>
</dbReference>
<reference evidence="3" key="2">
    <citation type="submission" date="2013-10" db="EMBL/GenBank/DDBJ databases">
        <authorList>
            <person name="Aslett M."/>
        </authorList>
    </citation>
    <scope>NUCLEOTIDE SEQUENCE [LARGE SCALE GENOMIC DNA]</scope>
    <source>
        <strain evidence="3">Weybridge</strain>
    </source>
</reference>
<dbReference type="EMBL" id="HG719197">
    <property type="protein sequence ID" value="CDJ57011.1"/>
    <property type="molecule type" value="Genomic_DNA"/>
</dbReference>
<dbReference type="Gene3D" id="1.25.40.570">
    <property type="match status" value="2"/>
</dbReference>
<dbReference type="SUPFAM" id="SSF46785">
    <property type="entry name" value="Winged helix' DNA-binding domain"/>
    <property type="match status" value="1"/>
</dbReference>
<feature type="compositionally biased region" description="Acidic residues" evidence="1">
    <location>
        <begin position="336"/>
        <end position="352"/>
    </location>
</feature>
<feature type="region of interest" description="Disordered" evidence="1">
    <location>
        <begin position="329"/>
        <end position="354"/>
    </location>
</feature>
<accession>U6LZ28</accession>
<gene>
    <name evidence="3" type="ORF">EMWEY_00028050</name>
</gene>
<feature type="region of interest" description="Disordered" evidence="1">
    <location>
        <begin position="117"/>
        <end position="140"/>
    </location>
</feature>
<reference evidence="3" key="1">
    <citation type="submission" date="2013-10" db="EMBL/GenBank/DDBJ databases">
        <title>Genomic analysis of the causative agents of coccidiosis in chickens.</title>
        <authorList>
            <person name="Reid A.J."/>
            <person name="Blake D."/>
            <person name="Billington K."/>
            <person name="Browne H."/>
            <person name="Dunn M."/>
            <person name="Hung S."/>
            <person name="Kawahara F."/>
            <person name="Miranda-Saavedra D."/>
            <person name="Mourier T."/>
            <person name="Nagra H."/>
            <person name="Otto T.D."/>
            <person name="Rawlings N."/>
            <person name="Sanchez A."/>
            <person name="Sanders M."/>
            <person name="Subramaniam C."/>
            <person name="Tay Y."/>
            <person name="Dear P."/>
            <person name="Doerig C."/>
            <person name="Gruber A."/>
            <person name="Parkinson J."/>
            <person name="Shirley M."/>
            <person name="Wan K.L."/>
            <person name="Berriman M."/>
            <person name="Tomley F."/>
            <person name="Pain A."/>
        </authorList>
    </citation>
    <scope>NUCLEOTIDE SEQUENCE [LARGE SCALE GENOMIC DNA]</scope>
    <source>
        <strain evidence="3">Weybridge</strain>
    </source>
</reference>
<dbReference type="VEuPathDB" id="ToxoDB:EMWEY_00028050"/>
<dbReference type="RefSeq" id="XP_013333661.1">
    <property type="nucleotide sequence ID" value="XM_013478207.1"/>
</dbReference>
<dbReference type="AlphaFoldDB" id="U6LZ28"/>
<organism evidence="3 4">
    <name type="scientific">Eimeria maxima</name>
    <name type="common">Coccidian parasite</name>
    <dbReference type="NCBI Taxonomy" id="5804"/>
    <lineage>
        <taxon>Eukaryota</taxon>
        <taxon>Sar</taxon>
        <taxon>Alveolata</taxon>
        <taxon>Apicomplexa</taxon>
        <taxon>Conoidasida</taxon>
        <taxon>Coccidia</taxon>
        <taxon>Eucoccidiorida</taxon>
        <taxon>Eimeriorina</taxon>
        <taxon>Eimeriidae</taxon>
        <taxon>Eimeria</taxon>
    </lineage>
</organism>
<dbReference type="Pfam" id="PF01399">
    <property type="entry name" value="PCI"/>
    <property type="match status" value="1"/>
</dbReference>
<dbReference type="GO" id="GO:0000502">
    <property type="term" value="C:proteasome complex"/>
    <property type="evidence" value="ECO:0007669"/>
    <property type="project" value="UniProtKB-KW"/>
</dbReference>
<dbReference type="Proteomes" id="UP000030763">
    <property type="component" value="Unassembled WGS sequence"/>
</dbReference>
<protein>
    <submittedName>
        <fullName evidence="3">Proteasome PCI domain-containing protein, putative</fullName>
    </submittedName>
</protein>
<dbReference type="SMART" id="SM00088">
    <property type="entry name" value="PINT"/>
    <property type="match status" value="1"/>
</dbReference>
<sequence length="511" mass="54518">MGGSTRPGESQGSIAAADAAAAAAAAAAGATGASGGGIGGNEALKRIEASVKEASSLLQEAEACLDSDRPKAVGLCQRALTAAAAAATATTAAATTGSLSVLSEVAISDGLKDISSSTDATGTLTTPTSSSSSSSSSSTISISRSSNELLLTIRESALRVYEEGVVWLAGVYAEAGILHAQDKDYRTAFSYFYEAFEAFSNQEATHETQRRHDRAAAAAAAAAQGGETAAAAAGATAAAGDKRFRNSEERELAVRALSYMLLTKILMGRPEDVPQLLTNRYSLRYYVQPVAGRSVGSSGIVSSLSGEERGVKNEDIGIVSLGDDPNIKSKNIILDTDPDPEYDPDPDPDPDPDTNIINEEINIDPSDTASARLEFLRLLAISRKEKSLNMFRRLLRINKWVLNGDNFLEENLNELYNKLIEEDLYKKLNAFSCVELNYISKLINLPEKEIENKLSTMLLDNKLNGTLDQGRGVLILYPQQHKHLLYDHVLSTLTNMASVVDALYEKAQQTL</sequence>